<organism evidence="1 2">
    <name type="scientific">Pristionchus pacificus</name>
    <name type="common">Parasitic nematode worm</name>
    <dbReference type="NCBI Taxonomy" id="54126"/>
    <lineage>
        <taxon>Eukaryota</taxon>
        <taxon>Metazoa</taxon>
        <taxon>Ecdysozoa</taxon>
        <taxon>Nematoda</taxon>
        <taxon>Chromadorea</taxon>
        <taxon>Rhabditida</taxon>
        <taxon>Rhabditina</taxon>
        <taxon>Diplogasteromorpha</taxon>
        <taxon>Diplogasteroidea</taxon>
        <taxon>Neodiplogasteridae</taxon>
        <taxon>Pristionchus</taxon>
    </lineage>
</organism>
<accession>A0A8R1YMT8</accession>
<reference evidence="1" key="2">
    <citation type="submission" date="2022-06" db="UniProtKB">
        <authorList>
            <consortium name="EnsemblMetazoa"/>
        </authorList>
    </citation>
    <scope>IDENTIFICATION</scope>
    <source>
        <strain evidence="1">PS312</strain>
    </source>
</reference>
<dbReference type="EnsemblMetazoa" id="PPA35864.1">
    <property type="protein sequence ID" value="PPA35864.1"/>
    <property type="gene ID" value="WBGene00274233"/>
</dbReference>
<reference evidence="2" key="1">
    <citation type="journal article" date="2008" name="Nat. Genet.">
        <title>The Pristionchus pacificus genome provides a unique perspective on nematode lifestyle and parasitism.</title>
        <authorList>
            <person name="Dieterich C."/>
            <person name="Clifton S.W."/>
            <person name="Schuster L.N."/>
            <person name="Chinwalla A."/>
            <person name="Delehaunty K."/>
            <person name="Dinkelacker I."/>
            <person name="Fulton L."/>
            <person name="Fulton R."/>
            <person name="Godfrey J."/>
            <person name="Minx P."/>
            <person name="Mitreva M."/>
            <person name="Roeseler W."/>
            <person name="Tian H."/>
            <person name="Witte H."/>
            <person name="Yang S.P."/>
            <person name="Wilson R.K."/>
            <person name="Sommer R.J."/>
        </authorList>
    </citation>
    <scope>NUCLEOTIDE SEQUENCE [LARGE SCALE GENOMIC DNA]</scope>
    <source>
        <strain evidence="2">PS312</strain>
    </source>
</reference>
<proteinExistence type="predicted"/>
<accession>A0A2A6BP59</accession>
<protein>
    <submittedName>
        <fullName evidence="1">Uncharacterized protein</fullName>
    </submittedName>
</protein>
<dbReference type="AlphaFoldDB" id="A0A2A6BP59"/>
<sequence length="364" mass="41629">MTTKRRAMMANGGKLLSVPCSNDLDELAPVTRRMSRLAKLSRQSAIKLEAGPLVVSQADARYWFSTEYAGAKYYLKCRPEADYAAMRVHEKMATPPRRWGEIMTRKDDWLYPILVNSDDVATHQALIHNLFTTGLLVRFDFKSCDLRLESVKEFHFPLIEKAISFCHHSEIKIIASENKLDEAGNSRLAALLISENPLQMTVCLPHSETGVHFVDETFMKAFADSIFMPSLTAILKYNEDDRLSLHPDNNQAFSNILPQFRTLEMPHLIVDTGNVMEKLLERLRRGKAGRWHFRMVRNFHGSEVQDAAVAAGMKYSSMSHYNRIAYRIAFMNTTIFYTREESVEMYVGVDDYEGGLHRLIATFS</sequence>
<keyword evidence="2" id="KW-1185">Reference proteome</keyword>
<dbReference type="Proteomes" id="UP000005239">
    <property type="component" value="Unassembled WGS sequence"/>
</dbReference>
<evidence type="ECO:0000313" key="2">
    <source>
        <dbReference type="Proteomes" id="UP000005239"/>
    </source>
</evidence>
<evidence type="ECO:0000313" key="1">
    <source>
        <dbReference type="EnsemblMetazoa" id="PPA35864.1"/>
    </source>
</evidence>
<gene>
    <name evidence="1" type="primary">WBGene00274233</name>
</gene>
<name>A0A2A6BP59_PRIPA</name>